<feature type="region of interest" description="Disordered" evidence="1">
    <location>
        <begin position="16"/>
        <end position="61"/>
    </location>
</feature>
<evidence type="ECO:0000313" key="4">
    <source>
        <dbReference type="Proteomes" id="UP000019804"/>
    </source>
</evidence>
<dbReference type="OrthoDB" id="2143914at2759"/>
<keyword evidence="4" id="KW-1185">Reference proteome</keyword>
<gene>
    <name evidence="3" type="ORF">EURHEDRAFT_348693</name>
</gene>
<dbReference type="InterPro" id="IPR001005">
    <property type="entry name" value="SANT/Myb"/>
</dbReference>
<reference evidence="4" key="1">
    <citation type="journal article" date="2014" name="Nat. Commun.">
        <title>Genomic adaptations of the halophilic Dead Sea filamentous fungus Eurotium rubrum.</title>
        <authorList>
            <person name="Kis-Papo T."/>
            <person name="Weig A.R."/>
            <person name="Riley R."/>
            <person name="Persoh D."/>
            <person name="Salamov A."/>
            <person name="Sun H."/>
            <person name="Lipzen A."/>
            <person name="Wasser S.P."/>
            <person name="Rambold G."/>
            <person name="Grigoriev I.V."/>
            <person name="Nevo E."/>
        </authorList>
    </citation>
    <scope>NUCLEOTIDE SEQUENCE [LARGE SCALE GENOMIC DNA]</scope>
    <source>
        <strain evidence="4">CBS 135680</strain>
    </source>
</reference>
<dbReference type="EMBL" id="KK088482">
    <property type="protein sequence ID" value="EYE90000.1"/>
    <property type="molecule type" value="Genomic_DNA"/>
</dbReference>
<protein>
    <recommendedName>
        <fullName evidence="2">Myb-like domain-containing protein</fullName>
    </recommendedName>
</protein>
<dbReference type="PROSITE" id="PS50090">
    <property type="entry name" value="MYB_LIKE"/>
    <property type="match status" value="1"/>
</dbReference>
<evidence type="ECO:0000259" key="2">
    <source>
        <dbReference type="PROSITE" id="PS50090"/>
    </source>
</evidence>
<dbReference type="RefSeq" id="XP_040633690.1">
    <property type="nucleotide sequence ID" value="XM_040778427.1"/>
</dbReference>
<feature type="compositionally biased region" description="Basic and acidic residues" evidence="1">
    <location>
        <begin position="240"/>
        <end position="251"/>
    </location>
</feature>
<sequence>MPPTFHMNNFKPWARSYRKPFSPYKSPNPYTPRTQKSPRPKPYHDSLPSTLPLPKHNLPARPPAEVCVHINANTQSCTSSSSQSQPLEISVPEQNTYPETPEHGTTSSHDSAPHFSDPDPIPRCDIQDDTDIPIKPPAFRGDSAENALSSPSISSSDDSLEEFFRLPDAQDDIPIDPAILSNHLPWEDGSLQQSVPQADSFINSEMTCSYPDPPPVLHSPPSYHQGSCEKAGDQNGDTQTSDHSHIHDHQQLHPFQHNTDPDAFYPDGVRGDHHVGGQSKSSKRKTQQSDGRAHKWLPVPSMLLTREDSFTLRSHFMSAPLDDRLQFLSWLFEGALPHCMPSSSLTACEERDALATSCSSTPHEIEQNRRNRTKARGGSRKNMPWSMEEASLLLKLRKEESRSWSEVARLFSERYPGRTLGAIQE</sequence>
<accession>A0A017S1H0</accession>
<evidence type="ECO:0000313" key="3">
    <source>
        <dbReference type="EMBL" id="EYE90000.1"/>
    </source>
</evidence>
<feature type="domain" description="Myb-like" evidence="2">
    <location>
        <begin position="377"/>
        <end position="425"/>
    </location>
</feature>
<feature type="compositionally biased region" description="Basic and acidic residues" evidence="1">
    <location>
        <begin position="116"/>
        <end position="126"/>
    </location>
</feature>
<dbReference type="AlphaFoldDB" id="A0A017S1H0"/>
<feature type="region of interest" description="Disordered" evidence="1">
    <location>
        <begin position="75"/>
        <end position="159"/>
    </location>
</feature>
<feature type="region of interest" description="Disordered" evidence="1">
    <location>
        <begin position="209"/>
        <end position="295"/>
    </location>
</feature>
<organism evidence="3 4">
    <name type="scientific">Aspergillus ruber (strain CBS 135680)</name>
    <dbReference type="NCBI Taxonomy" id="1388766"/>
    <lineage>
        <taxon>Eukaryota</taxon>
        <taxon>Fungi</taxon>
        <taxon>Dikarya</taxon>
        <taxon>Ascomycota</taxon>
        <taxon>Pezizomycotina</taxon>
        <taxon>Eurotiomycetes</taxon>
        <taxon>Eurotiomycetidae</taxon>
        <taxon>Eurotiales</taxon>
        <taxon>Aspergillaceae</taxon>
        <taxon>Aspergillus</taxon>
        <taxon>Aspergillus subgen. Aspergillus</taxon>
    </lineage>
</organism>
<dbReference type="GeneID" id="63693551"/>
<name>A0A017S1H0_ASPRC</name>
<feature type="region of interest" description="Disordered" evidence="1">
    <location>
        <begin position="363"/>
        <end position="382"/>
    </location>
</feature>
<feature type="compositionally biased region" description="Low complexity" evidence="1">
    <location>
        <begin position="75"/>
        <end position="85"/>
    </location>
</feature>
<feature type="compositionally biased region" description="Basic residues" evidence="1">
    <location>
        <begin position="370"/>
        <end position="379"/>
    </location>
</feature>
<dbReference type="STRING" id="1388766.A0A017S1H0"/>
<feature type="compositionally biased region" description="Polar residues" evidence="1">
    <location>
        <begin position="92"/>
        <end position="110"/>
    </location>
</feature>
<dbReference type="HOGENOM" id="CLU_051027_0_0_1"/>
<evidence type="ECO:0000256" key="1">
    <source>
        <dbReference type="SAM" id="MobiDB-lite"/>
    </source>
</evidence>
<proteinExistence type="predicted"/>
<dbReference type="Proteomes" id="UP000019804">
    <property type="component" value="Unassembled WGS sequence"/>
</dbReference>